<evidence type="ECO:0000256" key="1">
    <source>
        <dbReference type="SAM" id="MobiDB-lite"/>
    </source>
</evidence>
<dbReference type="Proteomes" id="UP001331761">
    <property type="component" value="Unassembled WGS sequence"/>
</dbReference>
<dbReference type="EMBL" id="WIXE01020532">
    <property type="protein sequence ID" value="KAK5969143.1"/>
    <property type="molecule type" value="Genomic_DNA"/>
</dbReference>
<keyword evidence="3" id="KW-1185">Reference proteome</keyword>
<name>A0AAN8FRS7_TRICO</name>
<sequence length="148" mass="15896">KATNPVKDKLELSSLSTAGTFIVTSFVPISKFEEQNIYNNSGALSYYHQSQWSQPAASRPQYPPPPTAALNAGAPYPQSFKQSLGNLLGRYQATNNPTNFAFNYAAAAAAQPQQQQAFPPGSNLQQVLASLVQQSQYTNGGSNVPLSQ</sequence>
<feature type="non-terminal residue" evidence="2">
    <location>
        <position position="1"/>
    </location>
</feature>
<feature type="region of interest" description="Disordered" evidence="1">
    <location>
        <begin position="54"/>
        <end position="75"/>
    </location>
</feature>
<dbReference type="AlphaFoldDB" id="A0AAN8FRS7"/>
<proteinExistence type="predicted"/>
<evidence type="ECO:0000313" key="2">
    <source>
        <dbReference type="EMBL" id="KAK5969143.1"/>
    </source>
</evidence>
<comment type="caution">
    <text evidence="2">The sequence shown here is derived from an EMBL/GenBank/DDBJ whole genome shotgun (WGS) entry which is preliminary data.</text>
</comment>
<evidence type="ECO:0000313" key="3">
    <source>
        <dbReference type="Proteomes" id="UP001331761"/>
    </source>
</evidence>
<gene>
    <name evidence="2" type="ORF">GCK32_018566</name>
</gene>
<protein>
    <submittedName>
        <fullName evidence="2">Uncharacterized protein</fullName>
    </submittedName>
</protein>
<organism evidence="2 3">
    <name type="scientific">Trichostrongylus colubriformis</name>
    <name type="common">Black scour worm</name>
    <dbReference type="NCBI Taxonomy" id="6319"/>
    <lineage>
        <taxon>Eukaryota</taxon>
        <taxon>Metazoa</taxon>
        <taxon>Ecdysozoa</taxon>
        <taxon>Nematoda</taxon>
        <taxon>Chromadorea</taxon>
        <taxon>Rhabditida</taxon>
        <taxon>Rhabditina</taxon>
        <taxon>Rhabditomorpha</taxon>
        <taxon>Strongyloidea</taxon>
        <taxon>Trichostrongylidae</taxon>
        <taxon>Trichostrongylus</taxon>
    </lineage>
</organism>
<accession>A0AAN8FRS7</accession>
<reference evidence="2 3" key="1">
    <citation type="submission" date="2019-10" db="EMBL/GenBank/DDBJ databases">
        <title>Assembly and Annotation for the nematode Trichostrongylus colubriformis.</title>
        <authorList>
            <person name="Martin J."/>
        </authorList>
    </citation>
    <scope>NUCLEOTIDE SEQUENCE [LARGE SCALE GENOMIC DNA]</scope>
    <source>
        <strain evidence="2">G859</strain>
        <tissue evidence="2">Whole worm</tissue>
    </source>
</reference>